<reference evidence="3" key="1">
    <citation type="submission" date="2011-07" db="EMBL/GenBank/DDBJ databases">
        <authorList>
            <consortium name="Caenorhabditis brenneri Sequencing and Analysis Consortium"/>
            <person name="Wilson R.K."/>
        </authorList>
    </citation>
    <scope>NUCLEOTIDE SEQUENCE [LARGE SCALE GENOMIC DNA]</scope>
    <source>
        <strain evidence="3">PB2801</strain>
    </source>
</reference>
<proteinExistence type="predicted"/>
<dbReference type="AlphaFoldDB" id="G0NNK7"/>
<dbReference type="HOGENOM" id="CLU_052881_0_0_1"/>
<dbReference type="FunCoup" id="G0NNK7">
    <property type="interactions" value="1644"/>
</dbReference>
<dbReference type="OrthoDB" id="5874246at2759"/>
<dbReference type="eggNOG" id="ENOG502TG2S">
    <property type="taxonomic scope" value="Eukaryota"/>
</dbReference>
<protein>
    <submittedName>
        <fullName evidence="2">Uncharacterized protein</fullName>
    </submittedName>
</protein>
<gene>
    <name evidence="2" type="ORF">CAEBREN_23350</name>
</gene>
<dbReference type="PROSITE" id="PS51257">
    <property type="entry name" value="PROKAR_LIPOPROTEIN"/>
    <property type="match status" value="1"/>
</dbReference>
<feature type="compositionally biased region" description="Pro residues" evidence="1">
    <location>
        <begin position="245"/>
        <end position="258"/>
    </location>
</feature>
<feature type="region of interest" description="Disordered" evidence="1">
    <location>
        <begin position="245"/>
        <end position="266"/>
    </location>
</feature>
<evidence type="ECO:0000313" key="3">
    <source>
        <dbReference type="Proteomes" id="UP000008068"/>
    </source>
</evidence>
<feature type="compositionally biased region" description="Low complexity" evidence="1">
    <location>
        <begin position="137"/>
        <end position="146"/>
    </location>
</feature>
<dbReference type="EMBL" id="GL379914">
    <property type="protein sequence ID" value="EGT34558.1"/>
    <property type="molecule type" value="Genomic_DNA"/>
</dbReference>
<feature type="region of interest" description="Disordered" evidence="1">
    <location>
        <begin position="136"/>
        <end position="170"/>
    </location>
</feature>
<sequence length="266" mass="30298">MFRTDFNREERGAFPPFPPPPLPSAMIAASCAVSVNSFEEAKRLASSNSSQSPASIALEKREHRFRPADFRPLPPPHVYLEMIRTLAPHQYIDLTYALAGAVLLDLGYRVPEHYPPLPPKIEPFRDLEAEELAHMTEMSSQSSSEGEYSDASEHSRFVEKLKRRKNRERRAAREVRIAARLLSMGSVKEESDGEEQRKKETFSRENAYKEKTLATFIPRPRIQSFFCPKPLFLHPMLPWFPAMIPPPMLSPPETPQSTPPNKGKSE</sequence>
<feature type="compositionally biased region" description="Basic and acidic residues" evidence="1">
    <location>
        <begin position="151"/>
        <end position="160"/>
    </location>
</feature>
<evidence type="ECO:0000256" key="1">
    <source>
        <dbReference type="SAM" id="MobiDB-lite"/>
    </source>
</evidence>
<name>G0NNK7_CAEBE</name>
<organism evidence="3">
    <name type="scientific">Caenorhabditis brenneri</name>
    <name type="common">Nematode worm</name>
    <dbReference type="NCBI Taxonomy" id="135651"/>
    <lineage>
        <taxon>Eukaryota</taxon>
        <taxon>Metazoa</taxon>
        <taxon>Ecdysozoa</taxon>
        <taxon>Nematoda</taxon>
        <taxon>Chromadorea</taxon>
        <taxon>Rhabditida</taxon>
        <taxon>Rhabditina</taxon>
        <taxon>Rhabditomorpha</taxon>
        <taxon>Rhabditoidea</taxon>
        <taxon>Rhabditidae</taxon>
        <taxon>Peloderinae</taxon>
        <taxon>Caenorhabditis</taxon>
    </lineage>
</organism>
<evidence type="ECO:0000313" key="2">
    <source>
        <dbReference type="EMBL" id="EGT34558.1"/>
    </source>
</evidence>
<keyword evidence="3" id="KW-1185">Reference proteome</keyword>
<dbReference type="InParanoid" id="G0NNK7"/>
<accession>G0NNK7</accession>
<dbReference type="Proteomes" id="UP000008068">
    <property type="component" value="Unassembled WGS sequence"/>
</dbReference>